<evidence type="ECO:0000313" key="9">
    <source>
        <dbReference type="Proteomes" id="UP000582090"/>
    </source>
</evidence>
<protein>
    <recommendedName>
        <fullName evidence="5">biotin--[biotin carboxyl-carrier protein] ligase</fullName>
        <ecNumber evidence="5">6.3.4.15</ecNumber>
    </recommendedName>
</protein>
<dbReference type="InterPro" id="IPR008988">
    <property type="entry name" value="Transcriptional_repressor_C"/>
</dbReference>
<evidence type="ECO:0000256" key="1">
    <source>
        <dbReference type="ARBA" id="ARBA00022598"/>
    </source>
</evidence>
<dbReference type="GO" id="GO:0004077">
    <property type="term" value="F:biotin--[biotin carboxyl-carrier protein] ligase activity"/>
    <property type="evidence" value="ECO:0007669"/>
    <property type="project" value="UniProtKB-EC"/>
</dbReference>
<evidence type="ECO:0000256" key="2">
    <source>
        <dbReference type="ARBA" id="ARBA00022741"/>
    </source>
</evidence>
<sequence length="254" mass="27487">MSFDPRRLKSLDDFRHEALSETLSTNSECLVRARAGDPGCLWVTAERQTGGRGRRGRPWVSEPGNLYASLLLIDPAPMERISSLPLAIAVAVHEAVKMVLPASAEPLEVKWPNDILIGRKKTCGILMEGEALPDGRYALVIGIGINVAFMPDNPLYPVTCLQEQGSSASAQELFAHLFASMADVLSAWDRGRGVRDITARWRQVACGIGEKITVNLPDRSISGHFTGIDDNGLLLLDTGAGRMMTIAAGDVFFG</sequence>
<keyword evidence="4" id="KW-0092">Biotin</keyword>
<keyword evidence="3" id="KW-0067">ATP-binding</keyword>
<dbReference type="EMBL" id="JACIDW010000003">
    <property type="protein sequence ID" value="MBB3964056.1"/>
    <property type="molecule type" value="Genomic_DNA"/>
</dbReference>
<dbReference type="Pfam" id="PF03099">
    <property type="entry name" value="BPL_LplA_LipB"/>
    <property type="match status" value="1"/>
</dbReference>
<comment type="catalytic activity">
    <reaction evidence="6">
        <text>biotin + L-lysyl-[protein] + ATP = N(6)-biotinyl-L-lysyl-[protein] + AMP + diphosphate + H(+)</text>
        <dbReference type="Rhea" id="RHEA:11756"/>
        <dbReference type="Rhea" id="RHEA-COMP:9752"/>
        <dbReference type="Rhea" id="RHEA-COMP:10505"/>
        <dbReference type="ChEBI" id="CHEBI:15378"/>
        <dbReference type="ChEBI" id="CHEBI:29969"/>
        <dbReference type="ChEBI" id="CHEBI:30616"/>
        <dbReference type="ChEBI" id="CHEBI:33019"/>
        <dbReference type="ChEBI" id="CHEBI:57586"/>
        <dbReference type="ChEBI" id="CHEBI:83144"/>
        <dbReference type="ChEBI" id="CHEBI:456215"/>
        <dbReference type="EC" id="6.3.4.15"/>
    </reaction>
</comment>
<name>A0A7W6CX77_9HYPH</name>
<dbReference type="PANTHER" id="PTHR12835:SF5">
    <property type="entry name" value="BIOTIN--PROTEIN LIGASE"/>
    <property type="match status" value="1"/>
</dbReference>
<dbReference type="InterPro" id="IPR003142">
    <property type="entry name" value="BPL_C"/>
</dbReference>
<evidence type="ECO:0000256" key="4">
    <source>
        <dbReference type="ARBA" id="ARBA00023267"/>
    </source>
</evidence>
<keyword evidence="9" id="KW-1185">Reference proteome</keyword>
<dbReference type="PANTHER" id="PTHR12835">
    <property type="entry name" value="BIOTIN PROTEIN LIGASE"/>
    <property type="match status" value="1"/>
</dbReference>
<dbReference type="RefSeq" id="WP_183899695.1">
    <property type="nucleotide sequence ID" value="NZ_JACIDW010000003.1"/>
</dbReference>
<dbReference type="EC" id="6.3.4.15" evidence="5"/>
<dbReference type="GO" id="GO:0005737">
    <property type="term" value="C:cytoplasm"/>
    <property type="evidence" value="ECO:0007669"/>
    <property type="project" value="TreeGrafter"/>
</dbReference>
<evidence type="ECO:0000256" key="3">
    <source>
        <dbReference type="ARBA" id="ARBA00022840"/>
    </source>
</evidence>
<gene>
    <name evidence="8" type="ORF">GGQ67_001695</name>
</gene>
<dbReference type="SUPFAM" id="SSF55681">
    <property type="entry name" value="Class II aaRS and biotin synthetases"/>
    <property type="match status" value="1"/>
</dbReference>
<evidence type="ECO:0000259" key="7">
    <source>
        <dbReference type="PROSITE" id="PS51733"/>
    </source>
</evidence>
<dbReference type="Pfam" id="PF02237">
    <property type="entry name" value="BPL_C"/>
    <property type="match status" value="1"/>
</dbReference>
<proteinExistence type="predicted"/>
<dbReference type="Gene3D" id="3.30.930.10">
    <property type="entry name" value="Bira Bifunctional Protein, Domain 2"/>
    <property type="match status" value="1"/>
</dbReference>
<dbReference type="InterPro" id="IPR004143">
    <property type="entry name" value="BPL_LPL_catalytic"/>
</dbReference>
<dbReference type="NCBIfam" id="TIGR00121">
    <property type="entry name" value="birA_ligase"/>
    <property type="match status" value="1"/>
</dbReference>
<dbReference type="InterPro" id="IPR045864">
    <property type="entry name" value="aa-tRNA-synth_II/BPL/LPL"/>
</dbReference>
<dbReference type="Proteomes" id="UP000582090">
    <property type="component" value="Unassembled WGS sequence"/>
</dbReference>
<dbReference type="PROSITE" id="PS51733">
    <property type="entry name" value="BPL_LPL_CATALYTIC"/>
    <property type="match status" value="1"/>
</dbReference>
<dbReference type="Gene3D" id="2.30.30.100">
    <property type="match status" value="1"/>
</dbReference>
<evidence type="ECO:0000256" key="5">
    <source>
        <dbReference type="ARBA" id="ARBA00024227"/>
    </source>
</evidence>
<dbReference type="GO" id="GO:0005524">
    <property type="term" value="F:ATP binding"/>
    <property type="evidence" value="ECO:0007669"/>
    <property type="project" value="UniProtKB-KW"/>
</dbReference>
<dbReference type="InterPro" id="IPR004408">
    <property type="entry name" value="Biotin_CoA_COase_ligase"/>
</dbReference>
<keyword evidence="1 8" id="KW-0436">Ligase</keyword>
<dbReference type="AlphaFoldDB" id="A0A7W6CX77"/>
<dbReference type="SUPFAM" id="SSF50037">
    <property type="entry name" value="C-terminal domain of transcriptional repressors"/>
    <property type="match status" value="1"/>
</dbReference>
<comment type="caution">
    <text evidence="8">The sequence shown here is derived from an EMBL/GenBank/DDBJ whole genome shotgun (WGS) entry which is preliminary data.</text>
</comment>
<organism evidence="8 9">
    <name type="scientific">Rhizobium metallidurans</name>
    <dbReference type="NCBI Taxonomy" id="1265931"/>
    <lineage>
        <taxon>Bacteria</taxon>
        <taxon>Pseudomonadati</taxon>
        <taxon>Pseudomonadota</taxon>
        <taxon>Alphaproteobacteria</taxon>
        <taxon>Hyphomicrobiales</taxon>
        <taxon>Rhizobiaceae</taxon>
        <taxon>Rhizobium/Agrobacterium group</taxon>
        <taxon>Rhizobium</taxon>
    </lineage>
</organism>
<evidence type="ECO:0000313" key="8">
    <source>
        <dbReference type="EMBL" id="MBB3964056.1"/>
    </source>
</evidence>
<reference evidence="8 9" key="1">
    <citation type="submission" date="2020-08" db="EMBL/GenBank/DDBJ databases">
        <title>Genomic Encyclopedia of Type Strains, Phase IV (KMG-IV): sequencing the most valuable type-strain genomes for metagenomic binning, comparative biology and taxonomic classification.</title>
        <authorList>
            <person name="Goeker M."/>
        </authorList>
    </citation>
    <scope>NUCLEOTIDE SEQUENCE [LARGE SCALE GENOMIC DNA]</scope>
    <source>
        <strain evidence="8 9">DSM 26575</strain>
    </source>
</reference>
<accession>A0A7W6CX77</accession>
<evidence type="ECO:0000256" key="6">
    <source>
        <dbReference type="ARBA" id="ARBA00047846"/>
    </source>
</evidence>
<feature type="domain" description="BPL/LPL catalytic" evidence="7">
    <location>
        <begin position="15"/>
        <end position="189"/>
    </location>
</feature>
<dbReference type="CDD" id="cd16442">
    <property type="entry name" value="BPL"/>
    <property type="match status" value="1"/>
</dbReference>
<keyword evidence="2" id="KW-0547">Nucleotide-binding</keyword>